<protein>
    <recommendedName>
        <fullName evidence="3">Reverse transcriptase domain-containing protein</fullName>
    </recommendedName>
</protein>
<gene>
    <name evidence="1" type="primary">Acey_s0104.g3621</name>
    <name evidence="1" type="ORF">Y032_0104g3621</name>
</gene>
<keyword evidence="2" id="KW-1185">Reference proteome</keyword>
<evidence type="ECO:0000313" key="1">
    <source>
        <dbReference type="EMBL" id="EYC01825.1"/>
    </source>
</evidence>
<accession>A0A016TGN4</accession>
<dbReference type="AlphaFoldDB" id="A0A016TGN4"/>
<dbReference type="Proteomes" id="UP000024635">
    <property type="component" value="Unassembled WGS sequence"/>
</dbReference>
<comment type="caution">
    <text evidence="1">The sequence shown here is derived from an EMBL/GenBank/DDBJ whole genome shotgun (WGS) entry which is preliminary data.</text>
</comment>
<organism evidence="1 2">
    <name type="scientific">Ancylostoma ceylanicum</name>
    <dbReference type="NCBI Taxonomy" id="53326"/>
    <lineage>
        <taxon>Eukaryota</taxon>
        <taxon>Metazoa</taxon>
        <taxon>Ecdysozoa</taxon>
        <taxon>Nematoda</taxon>
        <taxon>Chromadorea</taxon>
        <taxon>Rhabditida</taxon>
        <taxon>Rhabditina</taxon>
        <taxon>Rhabditomorpha</taxon>
        <taxon>Strongyloidea</taxon>
        <taxon>Ancylostomatidae</taxon>
        <taxon>Ancylostomatinae</taxon>
        <taxon>Ancylostoma</taxon>
    </lineage>
</organism>
<dbReference type="OrthoDB" id="5848222at2759"/>
<reference evidence="2" key="1">
    <citation type="journal article" date="2015" name="Nat. Genet.">
        <title>The genome and transcriptome of the zoonotic hookworm Ancylostoma ceylanicum identify infection-specific gene families.</title>
        <authorList>
            <person name="Schwarz E.M."/>
            <person name="Hu Y."/>
            <person name="Antoshechkin I."/>
            <person name="Miller M.M."/>
            <person name="Sternberg P.W."/>
            <person name="Aroian R.V."/>
        </authorList>
    </citation>
    <scope>NUCLEOTIDE SEQUENCE</scope>
    <source>
        <strain evidence="2">HY135</strain>
    </source>
</reference>
<sequence>MEMKMLGWMAGVTRFDRGCIQDIRNRFGVATITDELRESRLRWYGHVLRAGKGTVCKVGFDHDVSGKRARRSSNAALA</sequence>
<dbReference type="EMBL" id="JARK01001440">
    <property type="protein sequence ID" value="EYC01825.1"/>
    <property type="molecule type" value="Genomic_DNA"/>
</dbReference>
<evidence type="ECO:0008006" key="3">
    <source>
        <dbReference type="Google" id="ProtNLM"/>
    </source>
</evidence>
<proteinExistence type="predicted"/>
<evidence type="ECO:0000313" key="2">
    <source>
        <dbReference type="Proteomes" id="UP000024635"/>
    </source>
</evidence>
<name>A0A016TGN4_9BILA</name>